<keyword evidence="2" id="KW-1185">Reference proteome</keyword>
<name>A0ACA9NCV9_9GLOM</name>
<dbReference type="Proteomes" id="UP000789702">
    <property type="component" value="Unassembled WGS sequence"/>
</dbReference>
<dbReference type="EMBL" id="CAJVPU010014943">
    <property type="protein sequence ID" value="CAG8643396.1"/>
    <property type="molecule type" value="Genomic_DNA"/>
</dbReference>
<feature type="non-terminal residue" evidence="1">
    <location>
        <position position="1"/>
    </location>
</feature>
<reference evidence="1" key="1">
    <citation type="submission" date="2021-06" db="EMBL/GenBank/DDBJ databases">
        <authorList>
            <person name="Kallberg Y."/>
            <person name="Tangrot J."/>
            <person name="Rosling A."/>
        </authorList>
    </citation>
    <scope>NUCLEOTIDE SEQUENCE</scope>
    <source>
        <strain evidence="1">IL203A</strain>
    </source>
</reference>
<organism evidence="1 2">
    <name type="scientific">Dentiscutata heterogama</name>
    <dbReference type="NCBI Taxonomy" id="1316150"/>
    <lineage>
        <taxon>Eukaryota</taxon>
        <taxon>Fungi</taxon>
        <taxon>Fungi incertae sedis</taxon>
        <taxon>Mucoromycota</taxon>
        <taxon>Glomeromycotina</taxon>
        <taxon>Glomeromycetes</taxon>
        <taxon>Diversisporales</taxon>
        <taxon>Gigasporaceae</taxon>
        <taxon>Dentiscutata</taxon>
    </lineage>
</organism>
<comment type="caution">
    <text evidence="1">The sequence shown here is derived from an EMBL/GenBank/DDBJ whole genome shotgun (WGS) entry which is preliminary data.</text>
</comment>
<proteinExistence type="predicted"/>
<gene>
    <name evidence="1" type="ORF">DHETER_LOCUS8947</name>
</gene>
<evidence type="ECO:0000313" key="1">
    <source>
        <dbReference type="EMBL" id="CAG8643396.1"/>
    </source>
</evidence>
<protein>
    <submittedName>
        <fullName evidence="1">15873_t:CDS:1</fullName>
    </submittedName>
</protein>
<sequence>DSKFIEVFLKDGHLLKDWYQDKKFLSIDEDSILSDCWNTEGLRYMHGSMLKQNSKCFIEWT</sequence>
<accession>A0ACA9NCV9</accession>
<evidence type="ECO:0000313" key="2">
    <source>
        <dbReference type="Proteomes" id="UP000789702"/>
    </source>
</evidence>